<feature type="compositionally biased region" description="Basic and acidic residues" evidence="4">
    <location>
        <begin position="510"/>
        <end position="519"/>
    </location>
</feature>
<sequence length="534" mass="59569">MECDICGKSGGVPLHCITCARSAIEVPRIELAHTLISRERIEKHVHAVIQGSEEKSSQHVSLSDSKGGFLVDRYECTKNLDLQRTKAQTAEIEERLGTITDQAALLRRQIEETRKLIEAKRASIAQRKSDLSSITYGIESRRANELDKTQQYVKRLDYKSDKIHRETMEMRVYLCNTAANLAGLKMTRRRTKEGGIKEVYNIGPGSRLRIYDLRELQDAPPDNLSASLGAVALLLVRVAGYLGVRLPAEVTVPYADYPQPTIFRPSSSYQGKKVPFPGTTPSHSSTASPEASRTLETRTPLPKPRTLFLDRPLAHLAVEDHQAYSLFTEGVSLLAYNIAWLCRSQGLKNDFNTWEDVCHMGKNLYRLLVLQETRIQARPDNPLDKDIVAVKTASGALPMRPAVGFGELSHGTSHSFMNMAENVHYLSGWSLTPTKITDDLKAFLLAEQQAQEWDVVNQKEWADMENIIAEDPIVIGEKRKDGAGLDDGRSFLTSTVGRNNIAPQTDDGLEGGKMEERKRGVSGWTKVKSRSDEP</sequence>
<name>A0A9P9DS29_9PLEO</name>
<keyword evidence="3" id="KW-0175">Coiled coil</keyword>
<evidence type="ECO:0000313" key="5">
    <source>
        <dbReference type="EMBL" id="KAH7124042.1"/>
    </source>
</evidence>
<organism evidence="5 6">
    <name type="scientific">Dendryphion nanum</name>
    <dbReference type="NCBI Taxonomy" id="256645"/>
    <lineage>
        <taxon>Eukaryota</taxon>
        <taxon>Fungi</taxon>
        <taxon>Dikarya</taxon>
        <taxon>Ascomycota</taxon>
        <taxon>Pezizomycotina</taxon>
        <taxon>Dothideomycetes</taxon>
        <taxon>Pleosporomycetidae</taxon>
        <taxon>Pleosporales</taxon>
        <taxon>Torulaceae</taxon>
        <taxon>Dendryphion</taxon>
    </lineage>
</organism>
<comment type="caution">
    <text evidence="5">The sequence shown here is derived from an EMBL/GenBank/DDBJ whole genome shotgun (WGS) entry which is preliminary data.</text>
</comment>
<feature type="compositionally biased region" description="Polar residues" evidence="4">
    <location>
        <begin position="493"/>
        <end position="503"/>
    </location>
</feature>
<evidence type="ECO:0000313" key="6">
    <source>
        <dbReference type="Proteomes" id="UP000700596"/>
    </source>
</evidence>
<comment type="similarity">
    <text evidence="1">Belongs to the ATG14 family.</text>
</comment>
<dbReference type="Pfam" id="PF10186">
    <property type="entry name" value="ATG14"/>
    <property type="match status" value="1"/>
</dbReference>
<keyword evidence="6" id="KW-1185">Reference proteome</keyword>
<proteinExistence type="inferred from homology"/>
<gene>
    <name evidence="5" type="ORF">B0J11DRAFT_530542</name>
</gene>
<evidence type="ECO:0000256" key="2">
    <source>
        <dbReference type="ARBA" id="ARBA00013807"/>
    </source>
</evidence>
<dbReference type="AlphaFoldDB" id="A0A9P9DS29"/>
<dbReference type="GO" id="GO:0000323">
    <property type="term" value="C:lytic vacuole"/>
    <property type="evidence" value="ECO:0007669"/>
    <property type="project" value="TreeGrafter"/>
</dbReference>
<feature type="region of interest" description="Disordered" evidence="4">
    <location>
        <begin position="493"/>
        <end position="534"/>
    </location>
</feature>
<dbReference type="EMBL" id="JAGMWT010000008">
    <property type="protein sequence ID" value="KAH7124042.1"/>
    <property type="molecule type" value="Genomic_DNA"/>
</dbReference>
<evidence type="ECO:0000256" key="4">
    <source>
        <dbReference type="SAM" id="MobiDB-lite"/>
    </source>
</evidence>
<dbReference type="GO" id="GO:0032991">
    <property type="term" value="C:protein-containing complex"/>
    <property type="evidence" value="ECO:0007669"/>
    <property type="project" value="UniProtKB-ARBA"/>
</dbReference>
<feature type="region of interest" description="Disordered" evidence="4">
    <location>
        <begin position="266"/>
        <end position="303"/>
    </location>
</feature>
<protein>
    <recommendedName>
        <fullName evidence="2">Autophagy-related protein 14</fullName>
    </recommendedName>
</protein>
<reference evidence="5" key="1">
    <citation type="journal article" date="2021" name="Nat. Commun.">
        <title>Genetic determinants of endophytism in the Arabidopsis root mycobiome.</title>
        <authorList>
            <person name="Mesny F."/>
            <person name="Miyauchi S."/>
            <person name="Thiergart T."/>
            <person name="Pickel B."/>
            <person name="Atanasova L."/>
            <person name="Karlsson M."/>
            <person name="Huettel B."/>
            <person name="Barry K.W."/>
            <person name="Haridas S."/>
            <person name="Chen C."/>
            <person name="Bauer D."/>
            <person name="Andreopoulos W."/>
            <person name="Pangilinan J."/>
            <person name="LaButti K."/>
            <person name="Riley R."/>
            <person name="Lipzen A."/>
            <person name="Clum A."/>
            <person name="Drula E."/>
            <person name="Henrissat B."/>
            <person name="Kohler A."/>
            <person name="Grigoriev I.V."/>
            <person name="Martin F.M."/>
            <person name="Hacquard S."/>
        </authorList>
    </citation>
    <scope>NUCLEOTIDE SEQUENCE</scope>
    <source>
        <strain evidence="5">MPI-CAGE-CH-0243</strain>
    </source>
</reference>
<dbReference type="InterPro" id="IPR018791">
    <property type="entry name" value="UV_resistance/autophagy_Atg14"/>
</dbReference>
<feature type="compositionally biased region" description="Polar residues" evidence="4">
    <location>
        <begin position="279"/>
        <end position="291"/>
    </location>
</feature>
<dbReference type="Proteomes" id="UP000700596">
    <property type="component" value="Unassembled WGS sequence"/>
</dbReference>
<dbReference type="OrthoDB" id="16772at2759"/>
<evidence type="ECO:0000256" key="1">
    <source>
        <dbReference type="ARBA" id="ARBA00009574"/>
    </source>
</evidence>
<dbReference type="GO" id="GO:0035493">
    <property type="term" value="P:SNARE complex assembly"/>
    <property type="evidence" value="ECO:0007669"/>
    <property type="project" value="TreeGrafter"/>
</dbReference>
<dbReference type="PANTHER" id="PTHR15157">
    <property type="entry name" value="UV RADIATION RESISTANCE-ASSOCIATED GENE PROTEIN"/>
    <property type="match status" value="1"/>
</dbReference>
<dbReference type="GO" id="GO:0005768">
    <property type="term" value="C:endosome"/>
    <property type="evidence" value="ECO:0007669"/>
    <property type="project" value="TreeGrafter"/>
</dbReference>
<evidence type="ECO:0000256" key="3">
    <source>
        <dbReference type="ARBA" id="ARBA00023054"/>
    </source>
</evidence>
<dbReference type="GO" id="GO:0000149">
    <property type="term" value="F:SNARE binding"/>
    <property type="evidence" value="ECO:0007669"/>
    <property type="project" value="TreeGrafter"/>
</dbReference>
<accession>A0A9P9DS29</accession>
<dbReference type="PANTHER" id="PTHR15157:SF13">
    <property type="entry name" value="AUTOPHAGY-RELATED PROTEIN 14"/>
    <property type="match status" value="1"/>
</dbReference>